<proteinExistence type="predicted"/>
<protein>
    <submittedName>
        <fullName evidence="1">Uncharacterized protein</fullName>
    </submittedName>
</protein>
<dbReference type="AlphaFoldDB" id="A0A016TUW0"/>
<accession>A0A016TUW0</accession>
<evidence type="ECO:0000313" key="2">
    <source>
        <dbReference type="Proteomes" id="UP000024635"/>
    </source>
</evidence>
<organism evidence="1 2">
    <name type="scientific">Ancylostoma ceylanicum</name>
    <dbReference type="NCBI Taxonomy" id="53326"/>
    <lineage>
        <taxon>Eukaryota</taxon>
        <taxon>Metazoa</taxon>
        <taxon>Ecdysozoa</taxon>
        <taxon>Nematoda</taxon>
        <taxon>Chromadorea</taxon>
        <taxon>Rhabditida</taxon>
        <taxon>Rhabditina</taxon>
        <taxon>Rhabditomorpha</taxon>
        <taxon>Strongyloidea</taxon>
        <taxon>Ancylostomatidae</taxon>
        <taxon>Ancylostomatinae</taxon>
        <taxon>Ancylostoma</taxon>
    </lineage>
</organism>
<evidence type="ECO:0000313" key="1">
    <source>
        <dbReference type="EMBL" id="EYC06560.1"/>
    </source>
</evidence>
<dbReference type="Proteomes" id="UP000024635">
    <property type="component" value="Unassembled WGS sequence"/>
</dbReference>
<comment type="caution">
    <text evidence="1">The sequence shown here is derived from an EMBL/GenBank/DDBJ whole genome shotgun (WGS) entry which is preliminary data.</text>
</comment>
<dbReference type="EMBL" id="JARK01001411">
    <property type="protein sequence ID" value="EYC06560.1"/>
    <property type="molecule type" value="Genomic_DNA"/>
</dbReference>
<sequence>MDVPEVELINEFEYQYYGFSPAGFTDSVYNIAVDSWEEAVNEVVSSDSRLEMIANNKKFLSELTGMIFYRKEVKEAFNTFTDRVLKYIFRIPRYVTLPEHEASLDLLLSDDPNLLSTTELNRQVKDLADRIVEVRKVSGVPVRLR</sequence>
<name>A0A016TUW0_9BILA</name>
<keyword evidence="2" id="KW-1185">Reference proteome</keyword>
<reference evidence="2" key="1">
    <citation type="journal article" date="2015" name="Nat. Genet.">
        <title>The genome and transcriptome of the zoonotic hookworm Ancylostoma ceylanicum identify infection-specific gene families.</title>
        <authorList>
            <person name="Schwarz E.M."/>
            <person name="Hu Y."/>
            <person name="Antoshechkin I."/>
            <person name="Miller M.M."/>
            <person name="Sternberg P.W."/>
            <person name="Aroian R.V."/>
        </authorList>
    </citation>
    <scope>NUCLEOTIDE SEQUENCE</scope>
    <source>
        <strain evidence="2">HY135</strain>
    </source>
</reference>
<gene>
    <name evidence="1" type="primary">Acey_s0075.g960</name>
    <name evidence="1" type="ORF">Y032_0075g960</name>
</gene>
<dbReference type="OrthoDB" id="1884855at2759"/>